<proteinExistence type="inferred from homology"/>
<keyword evidence="9" id="KW-0460">Magnesium</keyword>
<dbReference type="EMBL" id="CAFBMF010000090">
    <property type="protein sequence ID" value="CAB4906653.1"/>
    <property type="molecule type" value="Genomic_DNA"/>
</dbReference>
<dbReference type="Gene3D" id="3.20.20.60">
    <property type="entry name" value="Phosphoenolpyruvate-binding domains"/>
    <property type="match status" value="1"/>
</dbReference>
<feature type="domain" description="Pyruvate phosphate dikinase AMP/ATP-binding" evidence="11">
    <location>
        <begin position="47"/>
        <end position="276"/>
    </location>
</feature>
<dbReference type="Gene3D" id="3.50.30.10">
    <property type="entry name" value="Phosphohistidine domain"/>
    <property type="match status" value="1"/>
</dbReference>
<evidence type="ECO:0000256" key="3">
    <source>
        <dbReference type="ARBA" id="ARBA00011994"/>
    </source>
</evidence>
<evidence type="ECO:0000256" key="4">
    <source>
        <dbReference type="ARBA" id="ARBA00022679"/>
    </source>
</evidence>
<dbReference type="PIRSF" id="PIRSF000853">
    <property type="entry name" value="PPDK"/>
    <property type="match status" value="1"/>
</dbReference>
<dbReference type="GO" id="GO:0016301">
    <property type="term" value="F:kinase activity"/>
    <property type="evidence" value="ECO:0007669"/>
    <property type="project" value="UniProtKB-KW"/>
</dbReference>
<evidence type="ECO:0000256" key="5">
    <source>
        <dbReference type="ARBA" id="ARBA00022723"/>
    </source>
</evidence>
<dbReference type="InterPro" id="IPR002192">
    <property type="entry name" value="PPDK_AMP/ATP-bd"/>
</dbReference>
<organism evidence="13">
    <name type="scientific">freshwater metagenome</name>
    <dbReference type="NCBI Taxonomy" id="449393"/>
    <lineage>
        <taxon>unclassified sequences</taxon>
        <taxon>metagenomes</taxon>
        <taxon>ecological metagenomes</taxon>
    </lineage>
</organism>
<dbReference type="NCBIfam" id="TIGR01828">
    <property type="entry name" value="pyru_phos_dikin"/>
    <property type="match status" value="1"/>
</dbReference>
<evidence type="ECO:0000256" key="6">
    <source>
        <dbReference type="ARBA" id="ARBA00022741"/>
    </source>
</evidence>
<dbReference type="Gene3D" id="1.10.189.10">
    <property type="entry name" value="Pyruvate Phosphate Dikinase, domain 2"/>
    <property type="match status" value="1"/>
</dbReference>
<feature type="domain" description="Pyruvate phosphate dikinase AMP/ATP-binding" evidence="11">
    <location>
        <begin position="290"/>
        <end position="333"/>
    </location>
</feature>
<sequence length="879" mass="95192">MQMKDLLGGKGANLAEMTSVLKLPVPPGFTISTDACRDYMVGGWPKSIDAEIKSHIAKLEKAMKRKLGDPNDPLLVSVRSGAKFSMPGMMDTVLNLGLNDKSVKGLAKVTGDERFAYDSYRRFIAMYGRIVLGVEGHHFEHPLEAAKEKAKVKNDAELTSVVLKELCAQYLEVVKKETGKVFPQKPEAQLRGAVEAVFKSWNGARAIAYRVREKIDHNLGTAVNVQTMVFGNRDDNSGTGVGFTRNAATGENVPYGDFLVNAQGEDVVAGIRNTEDLDALKAKFPKIHDELMAIFVRLEAHYKDMCDTEFTIDQGKLWMLQTRVGKRTGAAALRMAVDMTKGTVGSKGKKNSWKISKTEAITRVAAEHLDQVLHPQFQAGAKKVIAKGLAASPGAAVGKVYFTADEAADASDRGEKVILVRSETSPEDVHGMMVSEGILTARGGLVSHAAVVARGWGTPAVVGAEAIKIDGKQFTVGDIVVKEGDIISLDGTTGEVVLGSLALQEAKPPKEFEIILKWCDQVRKGKMAVRANADTGEDATNARKLGAEGIGLCRTEHMFLAEDRLPVVRRMILAQNAAEEASALEELRKVQKKDFIDILKAMDGLPVTVRLLDPPLHEFLPNVHELEIEKATLPAGEWTTEKAQLLKAAQEWAEHNPMLGTRGVRLGVVKPGLYAMQVQALMEAAADRAAKGGKPIVEVMIPLTVTREEMALARSWVVKGIADATKGSAKKPKVSIGTMIETPRAALRADELSEEADFFSFGTNDLTQMTFGFSRDDIESRMMPAYLEGGLLKRNPFETIDQDGVGELVKIAAKRGRAAKPGIKLGVCGEHGGDPESIDLFYRVGLDYVSCSPFRVPIARLAVAQAVLASGGKKKSDTK</sequence>
<evidence type="ECO:0000256" key="8">
    <source>
        <dbReference type="ARBA" id="ARBA00022840"/>
    </source>
</evidence>
<dbReference type="Gene3D" id="3.30.470.20">
    <property type="entry name" value="ATP-grasp fold, B domain"/>
    <property type="match status" value="1"/>
</dbReference>
<dbReference type="InterPro" id="IPR015813">
    <property type="entry name" value="Pyrv/PenolPyrv_kinase-like_dom"/>
</dbReference>
<dbReference type="SUPFAM" id="SSF51621">
    <property type="entry name" value="Phosphoenolpyruvate/pyruvate domain"/>
    <property type="match status" value="1"/>
</dbReference>
<gene>
    <name evidence="13" type="ORF">UFOPK3494_01252</name>
</gene>
<feature type="domain" description="PEP-utilising enzyme C-terminal" evidence="12">
    <location>
        <begin position="525"/>
        <end position="866"/>
    </location>
</feature>
<evidence type="ECO:0000256" key="1">
    <source>
        <dbReference type="ARBA" id="ARBA00001946"/>
    </source>
</evidence>
<dbReference type="GO" id="GO:0005524">
    <property type="term" value="F:ATP binding"/>
    <property type="evidence" value="ECO:0007669"/>
    <property type="project" value="UniProtKB-KW"/>
</dbReference>
<dbReference type="Pfam" id="PF02896">
    <property type="entry name" value="PEP-utilizers_C"/>
    <property type="match status" value="1"/>
</dbReference>
<reference evidence="13" key="1">
    <citation type="submission" date="2020-05" db="EMBL/GenBank/DDBJ databases">
        <authorList>
            <person name="Chiriac C."/>
            <person name="Salcher M."/>
            <person name="Ghai R."/>
            <person name="Kavagutti S V."/>
        </authorList>
    </citation>
    <scope>NUCLEOTIDE SEQUENCE</scope>
</reference>
<dbReference type="PROSITE" id="PS50889">
    <property type="entry name" value="S4"/>
    <property type="match status" value="1"/>
</dbReference>
<dbReference type="EC" id="2.7.9.1" evidence="3"/>
<dbReference type="AlphaFoldDB" id="A0A6J7GQW3"/>
<dbReference type="NCBIfam" id="NF004531">
    <property type="entry name" value="PRK05878.1"/>
    <property type="match status" value="1"/>
</dbReference>
<keyword evidence="5" id="KW-0479">Metal-binding</keyword>
<comment type="similarity">
    <text evidence="2">Belongs to the PEP-utilizing enzyme family.</text>
</comment>
<dbReference type="SUPFAM" id="SSF56059">
    <property type="entry name" value="Glutathione synthetase ATP-binding domain-like"/>
    <property type="match status" value="1"/>
</dbReference>
<dbReference type="InterPro" id="IPR000121">
    <property type="entry name" value="PEP_util_C"/>
</dbReference>
<dbReference type="GO" id="GO:0050242">
    <property type="term" value="F:pyruvate, phosphate dikinase activity"/>
    <property type="evidence" value="ECO:0007669"/>
    <property type="project" value="UniProtKB-EC"/>
</dbReference>
<dbReference type="Pfam" id="PF00391">
    <property type="entry name" value="PEP-utilizers"/>
    <property type="match status" value="1"/>
</dbReference>
<keyword evidence="8" id="KW-0067">ATP-binding</keyword>
<dbReference type="InterPro" id="IPR036637">
    <property type="entry name" value="Phosphohistidine_dom_sf"/>
</dbReference>
<evidence type="ECO:0000256" key="2">
    <source>
        <dbReference type="ARBA" id="ARBA00007837"/>
    </source>
</evidence>
<feature type="domain" description="PEP-utilising enzyme mobile" evidence="10">
    <location>
        <begin position="415"/>
        <end position="494"/>
    </location>
</feature>
<keyword evidence="6" id="KW-0547">Nucleotide-binding</keyword>
<dbReference type="PANTHER" id="PTHR22931:SF9">
    <property type="entry name" value="PYRUVATE, PHOSPHATE DIKINASE 1, CHLOROPLASTIC"/>
    <property type="match status" value="1"/>
</dbReference>
<accession>A0A6J7GQW3</accession>
<name>A0A6J7GQW3_9ZZZZ</name>
<dbReference type="InterPro" id="IPR013815">
    <property type="entry name" value="ATP_grasp_subdomain_1"/>
</dbReference>
<dbReference type="InterPro" id="IPR023151">
    <property type="entry name" value="PEP_util_CS"/>
</dbReference>
<keyword evidence="4" id="KW-0808">Transferase</keyword>
<dbReference type="PROSITE" id="PS00742">
    <property type="entry name" value="PEP_ENZYMES_2"/>
    <property type="match status" value="1"/>
</dbReference>
<dbReference type="SUPFAM" id="SSF52009">
    <property type="entry name" value="Phosphohistidine domain"/>
    <property type="match status" value="1"/>
</dbReference>
<dbReference type="InterPro" id="IPR008279">
    <property type="entry name" value="PEP-util_enz_mobile_dom"/>
</dbReference>
<evidence type="ECO:0000259" key="11">
    <source>
        <dbReference type="Pfam" id="PF01326"/>
    </source>
</evidence>
<evidence type="ECO:0000313" key="13">
    <source>
        <dbReference type="EMBL" id="CAB4906653.1"/>
    </source>
</evidence>
<comment type="cofactor">
    <cofactor evidence="1">
        <name>Mg(2+)</name>
        <dbReference type="ChEBI" id="CHEBI:18420"/>
    </cofactor>
</comment>
<dbReference type="Pfam" id="PF01326">
    <property type="entry name" value="PPDK_N"/>
    <property type="match status" value="3"/>
</dbReference>
<evidence type="ECO:0000256" key="7">
    <source>
        <dbReference type="ARBA" id="ARBA00022777"/>
    </source>
</evidence>
<keyword evidence="7" id="KW-0418">Kinase</keyword>
<evidence type="ECO:0000259" key="10">
    <source>
        <dbReference type="Pfam" id="PF00391"/>
    </source>
</evidence>
<dbReference type="Gene3D" id="1.20.80.30">
    <property type="match status" value="1"/>
</dbReference>
<dbReference type="PANTHER" id="PTHR22931">
    <property type="entry name" value="PHOSPHOENOLPYRUVATE DIKINASE-RELATED"/>
    <property type="match status" value="1"/>
</dbReference>
<feature type="domain" description="Pyruvate phosphate dikinase AMP/ATP-binding" evidence="11">
    <location>
        <begin position="5"/>
        <end position="40"/>
    </location>
</feature>
<protein>
    <recommendedName>
        <fullName evidence="3">pyruvate, phosphate dikinase</fullName>
        <ecNumber evidence="3">2.7.9.1</ecNumber>
    </recommendedName>
</protein>
<dbReference type="Gene3D" id="3.30.1490.20">
    <property type="entry name" value="ATP-grasp fold, A domain"/>
    <property type="match status" value="1"/>
</dbReference>
<evidence type="ECO:0000256" key="9">
    <source>
        <dbReference type="ARBA" id="ARBA00022842"/>
    </source>
</evidence>
<dbReference type="InterPro" id="IPR040442">
    <property type="entry name" value="Pyrv_kinase-like_dom_sf"/>
</dbReference>
<dbReference type="GO" id="GO:0046872">
    <property type="term" value="F:metal ion binding"/>
    <property type="evidence" value="ECO:0007669"/>
    <property type="project" value="UniProtKB-KW"/>
</dbReference>
<dbReference type="InterPro" id="IPR010121">
    <property type="entry name" value="Pyruvate_phosphate_dikinase"/>
</dbReference>
<evidence type="ECO:0000259" key="12">
    <source>
        <dbReference type="Pfam" id="PF02896"/>
    </source>
</evidence>